<feature type="region of interest" description="Disordered" evidence="1">
    <location>
        <begin position="29"/>
        <end position="83"/>
    </location>
</feature>
<dbReference type="RefSeq" id="XP_053017563.1">
    <property type="nucleotide sequence ID" value="XM_053166331.1"/>
</dbReference>
<dbReference type="EMBL" id="CP110422">
    <property type="protein sequence ID" value="WAQ82008.1"/>
    <property type="molecule type" value="Genomic_DNA"/>
</dbReference>
<name>A0ABY7CAQ2_9BASI</name>
<proteinExistence type="predicted"/>
<feature type="region of interest" description="Disordered" evidence="1">
    <location>
        <begin position="1"/>
        <end position="20"/>
    </location>
</feature>
<gene>
    <name evidence="2" type="ORF">PtA15_2A321</name>
</gene>
<evidence type="ECO:0000313" key="3">
    <source>
        <dbReference type="Proteomes" id="UP001164743"/>
    </source>
</evidence>
<sequence length="325" mass="35695">MRATISPARLAAAPYTARSPTQGALAAIHPDLDGAAKDKELTPIIPMLRSNNEDSNPGPDNAGDVPDGPENHCSEPTPDETPLQQEAMSVEQLADELGLDVSQIKRFRQVAAVRRVRDSQGRIDDDVAGEAAGNVSVVRAREAPPSEPQEGTHKSRIKAELLKPSNAFLSLTSTNSPHLFLLVLDRTFLNTPKPSPQTCFQPAQSGNYYRKLSRFTSRESFRNSCYFNLATVDEWTYEGCVGSPNPGRIITKGQPKNVHVAKYWTHWNKPGEDSGYKVVIGWDNPNDGSTRAYQCPWYKASDHNSVIVGCSDCLKHDFTEQPPPA</sequence>
<dbReference type="GeneID" id="77807226"/>
<evidence type="ECO:0000256" key="1">
    <source>
        <dbReference type="SAM" id="MobiDB-lite"/>
    </source>
</evidence>
<accession>A0ABY7CAQ2</accession>
<dbReference type="Proteomes" id="UP001164743">
    <property type="component" value="Chromosome 2A"/>
</dbReference>
<keyword evidence="3" id="KW-1185">Reference proteome</keyword>
<protein>
    <submittedName>
        <fullName evidence="2">Uncharacterized protein</fullName>
    </submittedName>
</protein>
<feature type="compositionally biased region" description="Basic and acidic residues" evidence="1">
    <location>
        <begin position="30"/>
        <end position="41"/>
    </location>
</feature>
<evidence type="ECO:0000313" key="2">
    <source>
        <dbReference type="EMBL" id="WAQ82008.1"/>
    </source>
</evidence>
<reference evidence="2" key="1">
    <citation type="submission" date="2022-10" db="EMBL/GenBank/DDBJ databases">
        <title>Puccinia triticina Genome sequencing and assembly.</title>
        <authorList>
            <person name="Li C."/>
        </authorList>
    </citation>
    <scope>NUCLEOTIDE SEQUENCE</scope>
    <source>
        <strain evidence="2">Pt15</strain>
    </source>
</reference>
<organism evidence="2 3">
    <name type="scientific">Puccinia triticina</name>
    <dbReference type="NCBI Taxonomy" id="208348"/>
    <lineage>
        <taxon>Eukaryota</taxon>
        <taxon>Fungi</taxon>
        <taxon>Dikarya</taxon>
        <taxon>Basidiomycota</taxon>
        <taxon>Pucciniomycotina</taxon>
        <taxon>Pucciniomycetes</taxon>
        <taxon>Pucciniales</taxon>
        <taxon>Pucciniaceae</taxon>
        <taxon>Puccinia</taxon>
    </lineage>
</organism>